<dbReference type="Pfam" id="PF00089">
    <property type="entry name" value="Trypsin"/>
    <property type="match status" value="1"/>
</dbReference>
<dbReference type="GO" id="GO:0004252">
    <property type="term" value="F:serine-type endopeptidase activity"/>
    <property type="evidence" value="ECO:0007669"/>
    <property type="project" value="InterPro"/>
</dbReference>
<sequence length="275" mass="30024">MRKWLVLSLLLSACQSDIQPSPALIAHADSPAIVGGAEVSHEDAMTRKALHLRSLYNKQVKDDGNKITTSYKVQECTAAAISPRIILTAAHCIVENANIVRIELPVEDKKALYNVIKIVPHPDYPKEDTSDLAMMLLEISLPEDITIMTLPDAKKNLELKTVTAAGFGRTNGKKSLPGNAGILRTVDLEIASYDPNLPTFEVDQTKGRGVCQGDSGGPAMVTTGNDTMIVGVVSKSLIPQTEDPDPDWCSYRGQYINVQNHMDWIQKTFNALSLE</sequence>
<comment type="similarity">
    <text evidence="1">Belongs to the peptidase S1 family.</text>
</comment>
<feature type="domain" description="Peptidase S1" evidence="3">
    <location>
        <begin position="33"/>
        <end position="270"/>
    </location>
</feature>
<dbReference type="AlphaFoldDB" id="A0A162GMK4"/>
<dbReference type="InterPro" id="IPR001314">
    <property type="entry name" value="Peptidase_S1A"/>
</dbReference>
<protein>
    <recommendedName>
        <fullName evidence="3">Peptidase S1 domain-containing protein</fullName>
    </recommendedName>
</protein>
<evidence type="ECO:0000313" key="5">
    <source>
        <dbReference type="Proteomes" id="UP000075799"/>
    </source>
</evidence>
<dbReference type="OrthoDB" id="5290116at2"/>
<dbReference type="InterPro" id="IPR001254">
    <property type="entry name" value="Trypsin_dom"/>
</dbReference>
<dbReference type="PROSITE" id="PS00134">
    <property type="entry name" value="TRYPSIN_HIS"/>
    <property type="match status" value="1"/>
</dbReference>
<organism evidence="4 5">
    <name type="scientific">Bdellovibrio bacteriovorus</name>
    <dbReference type="NCBI Taxonomy" id="959"/>
    <lineage>
        <taxon>Bacteria</taxon>
        <taxon>Pseudomonadati</taxon>
        <taxon>Bdellovibrionota</taxon>
        <taxon>Bdellovibrionia</taxon>
        <taxon>Bdellovibrionales</taxon>
        <taxon>Pseudobdellovibrionaceae</taxon>
        <taxon>Bdellovibrio</taxon>
    </lineage>
</organism>
<dbReference type="PANTHER" id="PTHR24276">
    <property type="entry name" value="POLYSERASE-RELATED"/>
    <property type="match status" value="1"/>
</dbReference>
<dbReference type="EMBL" id="LUKD01000001">
    <property type="protein sequence ID" value="KYG68511.1"/>
    <property type="molecule type" value="Genomic_DNA"/>
</dbReference>
<evidence type="ECO:0000313" key="4">
    <source>
        <dbReference type="EMBL" id="KYG68511.1"/>
    </source>
</evidence>
<evidence type="ECO:0000256" key="1">
    <source>
        <dbReference type="ARBA" id="ARBA00007664"/>
    </source>
</evidence>
<dbReference type="InterPro" id="IPR009003">
    <property type="entry name" value="Peptidase_S1_PA"/>
</dbReference>
<dbReference type="PRINTS" id="PR00722">
    <property type="entry name" value="CHYMOTRYPSIN"/>
</dbReference>
<comment type="caution">
    <text evidence="4">The sequence shown here is derived from an EMBL/GenBank/DDBJ whole genome shotgun (WGS) entry which is preliminary data.</text>
</comment>
<dbReference type="PANTHER" id="PTHR24276:SF98">
    <property type="entry name" value="FI18310P1-RELATED"/>
    <property type="match status" value="1"/>
</dbReference>
<dbReference type="PROSITE" id="PS50240">
    <property type="entry name" value="TRYPSIN_DOM"/>
    <property type="match status" value="1"/>
</dbReference>
<dbReference type="GO" id="GO:0006508">
    <property type="term" value="P:proteolysis"/>
    <property type="evidence" value="ECO:0007669"/>
    <property type="project" value="InterPro"/>
</dbReference>
<dbReference type="InterPro" id="IPR043504">
    <property type="entry name" value="Peptidase_S1_PA_chymotrypsin"/>
</dbReference>
<accession>A0A162GMK4</accession>
<dbReference type="SUPFAM" id="SSF50494">
    <property type="entry name" value="Trypsin-like serine proteases"/>
    <property type="match status" value="1"/>
</dbReference>
<dbReference type="RefSeq" id="WP_081112177.1">
    <property type="nucleotide sequence ID" value="NZ_LUKD01000001.1"/>
</dbReference>
<dbReference type="Proteomes" id="UP000075799">
    <property type="component" value="Unassembled WGS sequence"/>
</dbReference>
<proteinExistence type="inferred from homology"/>
<keyword evidence="2" id="KW-1015">Disulfide bond</keyword>
<evidence type="ECO:0000259" key="3">
    <source>
        <dbReference type="PROSITE" id="PS50240"/>
    </source>
</evidence>
<dbReference type="InterPro" id="IPR050430">
    <property type="entry name" value="Peptidase_S1"/>
</dbReference>
<dbReference type="InterPro" id="IPR018114">
    <property type="entry name" value="TRYPSIN_HIS"/>
</dbReference>
<gene>
    <name evidence="4" type="ORF">AZI87_04500</name>
</gene>
<reference evidence="4 5" key="1">
    <citation type="submission" date="2016-03" db="EMBL/GenBank/DDBJ databases">
        <authorList>
            <person name="Ploux O."/>
        </authorList>
    </citation>
    <scope>NUCLEOTIDE SEQUENCE [LARGE SCALE GENOMIC DNA]</scope>
    <source>
        <strain evidence="4 5">EC13</strain>
    </source>
</reference>
<name>A0A162GMK4_BDEBC</name>
<dbReference type="SMART" id="SM00020">
    <property type="entry name" value="Tryp_SPc"/>
    <property type="match status" value="1"/>
</dbReference>
<dbReference type="Gene3D" id="2.40.10.10">
    <property type="entry name" value="Trypsin-like serine proteases"/>
    <property type="match status" value="1"/>
</dbReference>
<evidence type="ECO:0000256" key="2">
    <source>
        <dbReference type="ARBA" id="ARBA00023157"/>
    </source>
</evidence>